<dbReference type="PROSITE" id="PS00237">
    <property type="entry name" value="G_PROTEIN_RECEP_F1_1"/>
    <property type="match status" value="1"/>
</dbReference>
<dbReference type="InterPro" id="IPR017452">
    <property type="entry name" value="GPCR_Rhodpsn_7TM"/>
</dbReference>
<accession>A0AAN8NJ06</accession>
<dbReference type="FunFam" id="1.20.1070.10:FF:000188">
    <property type="entry name" value="Neuropeptide S receptor"/>
    <property type="match status" value="1"/>
</dbReference>
<evidence type="ECO:0000256" key="8">
    <source>
        <dbReference type="ARBA" id="ARBA00023180"/>
    </source>
</evidence>
<dbReference type="Pfam" id="PF00001">
    <property type="entry name" value="7tm_1"/>
    <property type="match status" value="1"/>
</dbReference>
<comment type="caution">
    <text evidence="10">Lacks conserved residue(s) required for the propagation of feature annotation.</text>
</comment>
<dbReference type="GO" id="GO:0005886">
    <property type="term" value="C:plasma membrane"/>
    <property type="evidence" value="ECO:0007669"/>
    <property type="project" value="UniProtKB-SubCell"/>
</dbReference>
<evidence type="ECO:0000259" key="11">
    <source>
        <dbReference type="PROSITE" id="PS50262"/>
    </source>
</evidence>
<evidence type="ECO:0000256" key="3">
    <source>
        <dbReference type="ARBA" id="ARBA00022692"/>
    </source>
</evidence>
<dbReference type="Proteomes" id="UP001372834">
    <property type="component" value="Unassembled WGS sequence"/>
</dbReference>
<evidence type="ECO:0000256" key="5">
    <source>
        <dbReference type="ARBA" id="ARBA00023040"/>
    </source>
</evidence>
<feature type="transmembrane region" description="Helical" evidence="10">
    <location>
        <begin position="46"/>
        <end position="64"/>
    </location>
</feature>
<dbReference type="AlphaFoldDB" id="A0AAN8NJ06"/>
<name>A0AAN8NJ06_POLSC</name>
<comment type="similarity">
    <text evidence="10">Belongs to the G-protein coupled receptor 1 family. Vasopressin/oxytocin receptor subfamily.</text>
</comment>
<dbReference type="GO" id="GO:0005000">
    <property type="term" value="F:vasopressin receptor activity"/>
    <property type="evidence" value="ECO:0007669"/>
    <property type="project" value="InterPro"/>
</dbReference>
<keyword evidence="7 10" id="KW-0675">Receptor</keyword>
<dbReference type="PANTHER" id="PTHR24224">
    <property type="entry name" value="CARDIOACCELERATORY PEPTIDE RECEPTOR-RELATED"/>
    <property type="match status" value="1"/>
</dbReference>
<evidence type="ECO:0000256" key="4">
    <source>
        <dbReference type="ARBA" id="ARBA00022989"/>
    </source>
</evidence>
<dbReference type="InterPro" id="IPR052665">
    <property type="entry name" value="Neuropeptide-GPCR"/>
</dbReference>
<keyword evidence="8 10" id="KW-0325">Glycoprotein</keyword>
<keyword evidence="5 10" id="KW-0297">G-protein coupled receptor</keyword>
<feature type="transmembrane region" description="Helical" evidence="10">
    <location>
        <begin position="12"/>
        <end position="34"/>
    </location>
</feature>
<keyword evidence="9 10" id="KW-0807">Transducer</keyword>
<evidence type="ECO:0000256" key="2">
    <source>
        <dbReference type="ARBA" id="ARBA00022475"/>
    </source>
</evidence>
<dbReference type="CDD" id="cd15197">
    <property type="entry name" value="7tmA_NPSR"/>
    <property type="match status" value="1"/>
</dbReference>
<dbReference type="InterPro" id="IPR001817">
    <property type="entry name" value="Vasoprsn_rcpt"/>
</dbReference>
<dbReference type="PANTHER" id="PTHR24224:SF6">
    <property type="entry name" value="CARDIOACCELERATORY PEPTIDE RECEPTOR-RELATED"/>
    <property type="match status" value="1"/>
</dbReference>
<comment type="subcellular location">
    <subcellularLocation>
        <location evidence="1 10">Cell membrane</location>
        <topology evidence="1 10">Multi-pass membrane protein</topology>
    </subcellularLocation>
</comment>
<keyword evidence="6 10" id="KW-0472">Membrane</keyword>
<evidence type="ECO:0000256" key="1">
    <source>
        <dbReference type="ARBA" id="ARBA00004651"/>
    </source>
</evidence>
<dbReference type="PRINTS" id="PR00896">
    <property type="entry name" value="VASOPRESSINR"/>
</dbReference>
<feature type="transmembrane region" description="Helical" evidence="10">
    <location>
        <begin position="84"/>
        <end position="105"/>
    </location>
</feature>
<organism evidence="12 13">
    <name type="scientific">Polyplax serrata</name>
    <name type="common">Common mouse louse</name>
    <dbReference type="NCBI Taxonomy" id="468196"/>
    <lineage>
        <taxon>Eukaryota</taxon>
        <taxon>Metazoa</taxon>
        <taxon>Ecdysozoa</taxon>
        <taxon>Arthropoda</taxon>
        <taxon>Hexapoda</taxon>
        <taxon>Insecta</taxon>
        <taxon>Pterygota</taxon>
        <taxon>Neoptera</taxon>
        <taxon>Paraneoptera</taxon>
        <taxon>Psocodea</taxon>
        <taxon>Troctomorpha</taxon>
        <taxon>Phthiraptera</taxon>
        <taxon>Anoplura</taxon>
        <taxon>Polyplacidae</taxon>
        <taxon>Polyplax</taxon>
    </lineage>
</organism>
<dbReference type="EMBL" id="JAWJWE010000044">
    <property type="protein sequence ID" value="KAK6617437.1"/>
    <property type="molecule type" value="Genomic_DNA"/>
</dbReference>
<feature type="transmembrane region" description="Helical" evidence="10">
    <location>
        <begin position="250"/>
        <end position="268"/>
    </location>
</feature>
<dbReference type="Gene3D" id="1.20.1070.10">
    <property type="entry name" value="Rhodopsin 7-helix transmembrane proteins"/>
    <property type="match status" value="1"/>
</dbReference>
<keyword evidence="4 10" id="KW-1133">Transmembrane helix</keyword>
<evidence type="ECO:0000256" key="7">
    <source>
        <dbReference type="ARBA" id="ARBA00023170"/>
    </source>
</evidence>
<evidence type="ECO:0000256" key="10">
    <source>
        <dbReference type="RuleBase" id="RU046427"/>
    </source>
</evidence>
<feature type="transmembrane region" description="Helical" evidence="10">
    <location>
        <begin position="126"/>
        <end position="147"/>
    </location>
</feature>
<gene>
    <name evidence="12" type="ORF">RUM43_014446</name>
</gene>
<keyword evidence="3 10" id="KW-0812">Transmembrane</keyword>
<evidence type="ECO:0000256" key="6">
    <source>
        <dbReference type="ARBA" id="ARBA00023136"/>
    </source>
</evidence>
<sequence>MPGWRMFTTKEQFAVLWTLFVLIVLGNSTVLIALYLDQKRKSRMNFFIMQLALADLTVGIFYVLTDIIWRMTVTWHAGNFGCKMIRFLQAVVIYSSTYVLVALSIDRYDAITHPMNFSGSSRRARVLVILAWGFSVVFSIPMILLYKERYIQARVQCWIEFEEPWQWQLYMTLISIVLFFLPAIIISACYAIIVFTIWSKGKLLTHPSTYKSTLKSKSFNRSRVRNEEMDSRRASSRGLIPRAKIKTVKMTFVIVFVFILCWSPYFIFDLLQVFEYLPRTQTTVATATLIQSLAPLNSAANPLIYCAFSNRLCRTLRFALQEMGSRVFDSSDRANKMKFSYVNFFSPQESSTVSMVRELGGFAGQEFSLSDCNGNVDDFEKKRTESPPHSHKAGA</sequence>
<dbReference type="SUPFAM" id="SSF81321">
    <property type="entry name" value="Family A G protein-coupled receptor-like"/>
    <property type="match status" value="1"/>
</dbReference>
<protein>
    <recommendedName>
        <fullName evidence="11">G-protein coupled receptors family 1 profile domain-containing protein</fullName>
    </recommendedName>
</protein>
<proteinExistence type="inferred from homology"/>
<evidence type="ECO:0000313" key="13">
    <source>
        <dbReference type="Proteomes" id="UP001372834"/>
    </source>
</evidence>
<feature type="domain" description="G-protein coupled receptors family 1 profile" evidence="11">
    <location>
        <begin position="26"/>
        <end position="305"/>
    </location>
</feature>
<dbReference type="PROSITE" id="PS50262">
    <property type="entry name" value="G_PROTEIN_RECEP_F1_2"/>
    <property type="match status" value="1"/>
</dbReference>
<feature type="transmembrane region" description="Helical" evidence="10">
    <location>
        <begin position="167"/>
        <end position="198"/>
    </location>
</feature>
<reference evidence="12 13" key="1">
    <citation type="submission" date="2023-10" db="EMBL/GenBank/DDBJ databases">
        <title>Genomes of two closely related lineages of the louse Polyplax serrata with different host specificities.</title>
        <authorList>
            <person name="Martinu J."/>
            <person name="Tarabai H."/>
            <person name="Stefka J."/>
            <person name="Hypsa V."/>
        </authorList>
    </citation>
    <scope>NUCLEOTIDE SEQUENCE [LARGE SCALE GENOMIC DNA]</scope>
    <source>
        <strain evidence="12">HR10_N</strain>
    </source>
</reference>
<evidence type="ECO:0000256" key="9">
    <source>
        <dbReference type="ARBA" id="ARBA00023224"/>
    </source>
</evidence>
<keyword evidence="2" id="KW-1003">Cell membrane</keyword>
<comment type="caution">
    <text evidence="12">The sequence shown here is derived from an EMBL/GenBank/DDBJ whole genome shotgun (WGS) entry which is preliminary data.</text>
</comment>
<evidence type="ECO:0000313" key="12">
    <source>
        <dbReference type="EMBL" id="KAK6617437.1"/>
    </source>
</evidence>
<dbReference type="PRINTS" id="PR00237">
    <property type="entry name" value="GPCRRHODOPSN"/>
</dbReference>
<dbReference type="InterPro" id="IPR000276">
    <property type="entry name" value="GPCR_Rhodpsn"/>
</dbReference>
<dbReference type="GO" id="GO:0008188">
    <property type="term" value="F:neuropeptide receptor activity"/>
    <property type="evidence" value="ECO:0007669"/>
    <property type="project" value="TreeGrafter"/>
</dbReference>